<dbReference type="InterPro" id="IPR006696">
    <property type="entry name" value="DUF423"/>
</dbReference>
<comment type="similarity">
    <text evidence="2">Belongs to the UPF0382 family.</text>
</comment>
<keyword evidence="8" id="KW-1185">Reference proteome</keyword>
<evidence type="ECO:0000256" key="4">
    <source>
        <dbReference type="ARBA" id="ARBA00022989"/>
    </source>
</evidence>
<evidence type="ECO:0000256" key="6">
    <source>
        <dbReference type="SAM" id="Phobius"/>
    </source>
</evidence>
<reference evidence="7 8" key="1">
    <citation type="submission" date="2024-09" db="EMBL/GenBank/DDBJ databases">
        <authorList>
            <person name="Sun Q."/>
            <person name="Mori K."/>
        </authorList>
    </citation>
    <scope>NUCLEOTIDE SEQUENCE [LARGE SCALE GENOMIC DNA]</scope>
    <source>
        <strain evidence="7 8">JCM 11201</strain>
    </source>
</reference>
<evidence type="ECO:0000256" key="1">
    <source>
        <dbReference type="ARBA" id="ARBA00004141"/>
    </source>
</evidence>
<dbReference type="Proteomes" id="UP001589609">
    <property type="component" value="Unassembled WGS sequence"/>
</dbReference>
<evidence type="ECO:0000313" key="7">
    <source>
        <dbReference type="EMBL" id="MFB9757410.1"/>
    </source>
</evidence>
<dbReference type="PANTHER" id="PTHR43461">
    <property type="entry name" value="TRANSMEMBRANE PROTEIN 256"/>
    <property type="match status" value="1"/>
</dbReference>
<organism evidence="7 8">
    <name type="scientific">Ectobacillus funiculus</name>
    <dbReference type="NCBI Taxonomy" id="137993"/>
    <lineage>
        <taxon>Bacteria</taxon>
        <taxon>Bacillati</taxon>
        <taxon>Bacillota</taxon>
        <taxon>Bacilli</taxon>
        <taxon>Bacillales</taxon>
        <taxon>Bacillaceae</taxon>
        <taxon>Ectobacillus</taxon>
    </lineage>
</organism>
<dbReference type="RefSeq" id="WP_379947730.1">
    <property type="nucleotide sequence ID" value="NZ_JBHMAF010000010.1"/>
</dbReference>
<evidence type="ECO:0000313" key="8">
    <source>
        <dbReference type="Proteomes" id="UP001589609"/>
    </source>
</evidence>
<gene>
    <name evidence="7" type="ORF">ACFFMS_02465</name>
</gene>
<name>A0ABV5W9Z0_9BACI</name>
<dbReference type="PANTHER" id="PTHR43461:SF1">
    <property type="entry name" value="TRANSMEMBRANE PROTEIN 256"/>
    <property type="match status" value="1"/>
</dbReference>
<accession>A0ABV5W9Z0</accession>
<keyword evidence="3 6" id="KW-0812">Transmembrane</keyword>
<dbReference type="Pfam" id="PF04241">
    <property type="entry name" value="DUF423"/>
    <property type="match status" value="1"/>
</dbReference>
<comment type="subcellular location">
    <subcellularLocation>
        <location evidence="1">Membrane</location>
        <topology evidence="1">Multi-pass membrane protein</topology>
    </subcellularLocation>
</comment>
<feature type="transmembrane region" description="Helical" evidence="6">
    <location>
        <begin position="72"/>
        <end position="90"/>
    </location>
</feature>
<protein>
    <submittedName>
        <fullName evidence="7">DUF423 domain-containing protein</fullName>
    </submittedName>
</protein>
<feature type="transmembrane region" description="Helical" evidence="6">
    <location>
        <begin position="96"/>
        <end position="120"/>
    </location>
</feature>
<evidence type="ECO:0000256" key="5">
    <source>
        <dbReference type="ARBA" id="ARBA00023136"/>
    </source>
</evidence>
<evidence type="ECO:0000256" key="2">
    <source>
        <dbReference type="ARBA" id="ARBA00009694"/>
    </source>
</evidence>
<proteinExistence type="inferred from homology"/>
<evidence type="ECO:0000256" key="3">
    <source>
        <dbReference type="ARBA" id="ARBA00022692"/>
    </source>
</evidence>
<feature type="transmembrane region" description="Helical" evidence="6">
    <location>
        <begin position="43"/>
        <end position="60"/>
    </location>
</feature>
<keyword evidence="5 6" id="KW-0472">Membrane</keyword>
<sequence length="123" mass="12663">MKVFFILGCISAFLSVALGAFGAHGLEGRVSAKMLEVWKTGVTYQMFHAVGLFVVAFLLAKLPGSSLTTAAGWIMVAGTVLFSGSLYVLSVSGIKVLGAITPLGGVAFLTAWVLLAIAAVKGL</sequence>
<dbReference type="EMBL" id="JBHMAF010000010">
    <property type="protein sequence ID" value="MFB9757410.1"/>
    <property type="molecule type" value="Genomic_DNA"/>
</dbReference>
<comment type="caution">
    <text evidence="7">The sequence shown here is derived from an EMBL/GenBank/DDBJ whole genome shotgun (WGS) entry which is preliminary data.</text>
</comment>
<keyword evidence="4 6" id="KW-1133">Transmembrane helix</keyword>